<name>A0A7W7KEU2_PSENT</name>
<comment type="caution">
    <text evidence="1">The sequence shown here is derived from an EMBL/GenBank/DDBJ whole genome shotgun (WGS) entry which is preliminary data.</text>
</comment>
<dbReference type="Proteomes" id="UP000566995">
    <property type="component" value="Unassembled WGS sequence"/>
</dbReference>
<protein>
    <submittedName>
        <fullName evidence="1">Uncharacterized protein</fullName>
    </submittedName>
</protein>
<gene>
    <name evidence="1" type="ORF">HNP46_000347</name>
</gene>
<dbReference type="AlphaFoldDB" id="A0A7W7KEU2"/>
<organism evidence="1 2">
    <name type="scientific">Pseudomonas nitroreducens</name>
    <dbReference type="NCBI Taxonomy" id="46680"/>
    <lineage>
        <taxon>Bacteria</taxon>
        <taxon>Pseudomonadati</taxon>
        <taxon>Pseudomonadota</taxon>
        <taxon>Gammaproteobacteria</taxon>
        <taxon>Pseudomonadales</taxon>
        <taxon>Pseudomonadaceae</taxon>
        <taxon>Pseudomonas</taxon>
    </lineage>
</organism>
<sequence>MDEKLKANIERIISHARAAGFAGIALDLEEALRKNKLTQIQLDNAVFVAREELKHALGDELQSIRLDGLDPSLTDYLVHDGGVWGRGKCLTIAKDNMPGRGRILSKTAQLWRLSANTRFEEGRFPRPKGDPAPLMVDFKTGLPVPAKY</sequence>
<proteinExistence type="predicted"/>
<dbReference type="RefSeq" id="WP_184585794.1">
    <property type="nucleotide sequence ID" value="NZ_JACHLI010000001.1"/>
</dbReference>
<reference evidence="1 2" key="1">
    <citation type="submission" date="2020-08" db="EMBL/GenBank/DDBJ databases">
        <title>Functional genomics of gut bacteria from endangered species of beetles.</title>
        <authorList>
            <person name="Carlos-Shanley C."/>
        </authorList>
    </citation>
    <scope>NUCLEOTIDE SEQUENCE [LARGE SCALE GENOMIC DNA]</scope>
    <source>
        <strain evidence="1 2">S00179</strain>
    </source>
</reference>
<evidence type="ECO:0000313" key="1">
    <source>
        <dbReference type="EMBL" id="MBB4861536.1"/>
    </source>
</evidence>
<evidence type="ECO:0000313" key="2">
    <source>
        <dbReference type="Proteomes" id="UP000566995"/>
    </source>
</evidence>
<accession>A0A7W7KEU2</accession>
<dbReference type="EMBL" id="JACHLI010000001">
    <property type="protein sequence ID" value="MBB4861536.1"/>
    <property type="molecule type" value="Genomic_DNA"/>
</dbReference>